<evidence type="ECO:0000256" key="5">
    <source>
        <dbReference type="PROSITE-ProRule" id="PRU01240"/>
    </source>
</evidence>
<dbReference type="PANTHER" id="PTHR43806:SF11">
    <property type="entry name" value="CEREVISIN-RELATED"/>
    <property type="match status" value="1"/>
</dbReference>
<dbReference type="PROSITE" id="PS51892">
    <property type="entry name" value="SUBTILASE"/>
    <property type="match status" value="1"/>
</dbReference>
<evidence type="ECO:0000256" key="7">
    <source>
        <dbReference type="SAM" id="Phobius"/>
    </source>
</evidence>
<dbReference type="InterPro" id="IPR050131">
    <property type="entry name" value="Peptidase_S8_subtilisin-like"/>
</dbReference>
<evidence type="ECO:0000256" key="6">
    <source>
        <dbReference type="SAM" id="MobiDB-lite"/>
    </source>
</evidence>
<dbReference type="Pfam" id="PF00082">
    <property type="entry name" value="Peptidase_S8"/>
    <property type="match status" value="1"/>
</dbReference>
<reference evidence="10 11" key="1">
    <citation type="submission" date="2018-06" db="EMBL/GenBank/DDBJ databases">
        <title>Actinomadura craniellae sp. nov. isolated from marine sponge Craniella sp.</title>
        <authorList>
            <person name="Li L."/>
            <person name="Xu Q.H."/>
            <person name="Lin H.W."/>
            <person name="Lu Y.H."/>
        </authorList>
    </citation>
    <scope>NUCLEOTIDE SEQUENCE [LARGE SCALE GENOMIC DNA]</scope>
    <source>
        <strain evidence="10 11">LHW63021</strain>
    </source>
</reference>
<feature type="signal peptide" evidence="8">
    <location>
        <begin position="1"/>
        <end position="25"/>
    </location>
</feature>
<name>A0A365H341_9ACTN</name>
<sequence length="404" mass="40793">MTFRPGVALALACAVATAAGPPARADGIRDRFWPVLAALDVPRAWNLTRGNGATVAVLDSGVDPAQADLAGSVTVGPDRTAGANPRGVPPRQVHGTTMASIIAGHGHGPRGLDGMTGVAPEARVLSLRVILEDDEPGFDRFNSAARYRDVIADGIRYAADHGADVISMSFGRTTPSDRERRAIAYAIDRGAVVVAAAGNEGDGKPARRPPYSYPASFPGVVSVAATDREGRHAGFSSRNSAVVVSAPGVDIVGAGPGRDYWVGDGTSPATALVAGVAALVRARHPGLAPPLVVQALVTGTAHRPAGGYDPGVGFGTVNAAAALAAADRLAGTRAAGLGLPESRRFGPGPDSGRPGPAEIALPDTGRLAVPGLAAALSSTGLLVSLTFLAARRPRRAAGDNPSDS</sequence>
<dbReference type="PANTHER" id="PTHR43806">
    <property type="entry name" value="PEPTIDASE S8"/>
    <property type="match status" value="1"/>
</dbReference>
<dbReference type="GO" id="GO:0006508">
    <property type="term" value="P:proteolysis"/>
    <property type="evidence" value="ECO:0007669"/>
    <property type="project" value="UniProtKB-KW"/>
</dbReference>
<feature type="region of interest" description="Disordered" evidence="6">
    <location>
        <begin position="338"/>
        <end position="357"/>
    </location>
</feature>
<keyword evidence="8" id="KW-0732">Signal</keyword>
<protein>
    <submittedName>
        <fullName evidence="10">Serine protease</fullName>
    </submittedName>
</protein>
<keyword evidence="7" id="KW-0812">Transmembrane</keyword>
<keyword evidence="7" id="KW-1133">Transmembrane helix</keyword>
<gene>
    <name evidence="10" type="ORF">DPM19_19650</name>
</gene>
<evidence type="ECO:0000256" key="4">
    <source>
        <dbReference type="ARBA" id="ARBA00022825"/>
    </source>
</evidence>
<dbReference type="Proteomes" id="UP000251891">
    <property type="component" value="Unassembled WGS sequence"/>
</dbReference>
<feature type="transmembrane region" description="Helical" evidence="7">
    <location>
        <begin position="367"/>
        <end position="390"/>
    </location>
</feature>
<dbReference type="SUPFAM" id="SSF52743">
    <property type="entry name" value="Subtilisin-like"/>
    <property type="match status" value="1"/>
</dbReference>
<evidence type="ECO:0000313" key="11">
    <source>
        <dbReference type="Proteomes" id="UP000251891"/>
    </source>
</evidence>
<organism evidence="10 11">
    <name type="scientific">Actinomadura craniellae</name>
    <dbReference type="NCBI Taxonomy" id="2231787"/>
    <lineage>
        <taxon>Bacteria</taxon>
        <taxon>Bacillati</taxon>
        <taxon>Actinomycetota</taxon>
        <taxon>Actinomycetes</taxon>
        <taxon>Streptosporangiales</taxon>
        <taxon>Thermomonosporaceae</taxon>
        <taxon>Actinomadura</taxon>
    </lineage>
</organism>
<dbReference type="InterPro" id="IPR036852">
    <property type="entry name" value="Peptidase_S8/S53_dom_sf"/>
</dbReference>
<feature type="active site" description="Charge relay system" evidence="5">
    <location>
        <position position="267"/>
    </location>
</feature>
<feature type="active site" description="Charge relay system" evidence="5">
    <location>
        <position position="94"/>
    </location>
</feature>
<proteinExistence type="inferred from homology"/>
<dbReference type="Gene3D" id="3.40.50.200">
    <property type="entry name" value="Peptidase S8/S53 domain"/>
    <property type="match status" value="1"/>
</dbReference>
<keyword evidence="11" id="KW-1185">Reference proteome</keyword>
<dbReference type="InterPro" id="IPR015500">
    <property type="entry name" value="Peptidase_S8_subtilisin-rel"/>
</dbReference>
<comment type="caution">
    <text evidence="10">The sequence shown here is derived from an EMBL/GenBank/DDBJ whole genome shotgun (WGS) entry which is preliminary data.</text>
</comment>
<evidence type="ECO:0000256" key="3">
    <source>
        <dbReference type="ARBA" id="ARBA00022801"/>
    </source>
</evidence>
<dbReference type="AlphaFoldDB" id="A0A365H341"/>
<dbReference type="EMBL" id="QLYX01000009">
    <property type="protein sequence ID" value="RAY13520.1"/>
    <property type="molecule type" value="Genomic_DNA"/>
</dbReference>
<dbReference type="PRINTS" id="PR00723">
    <property type="entry name" value="SUBTILISIN"/>
</dbReference>
<keyword evidence="4 5" id="KW-0720">Serine protease</keyword>
<comment type="similarity">
    <text evidence="1 5">Belongs to the peptidase S8 family.</text>
</comment>
<feature type="active site" description="Charge relay system" evidence="5">
    <location>
        <position position="59"/>
    </location>
</feature>
<keyword evidence="2 5" id="KW-0645">Protease</keyword>
<accession>A0A365H341</accession>
<feature type="domain" description="Peptidase S8/S53" evidence="9">
    <location>
        <begin position="50"/>
        <end position="315"/>
    </location>
</feature>
<dbReference type="OrthoDB" id="3530033at2"/>
<evidence type="ECO:0000256" key="8">
    <source>
        <dbReference type="SAM" id="SignalP"/>
    </source>
</evidence>
<keyword evidence="7" id="KW-0472">Membrane</keyword>
<dbReference type="GO" id="GO:0004252">
    <property type="term" value="F:serine-type endopeptidase activity"/>
    <property type="evidence" value="ECO:0007669"/>
    <property type="project" value="UniProtKB-UniRule"/>
</dbReference>
<dbReference type="InterPro" id="IPR000209">
    <property type="entry name" value="Peptidase_S8/S53_dom"/>
</dbReference>
<evidence type="ECO:0000313" key="10">
    <source>
        <dbReference type="EMBL" id="RAY13520.1"/>
    </source>
</evidence>
<evidence type="ECO:0000256" key="1">
    <source>
        <dbReference type="ARBA" id="ARBA00011073"/>
    </source>
</evidence>
<evidence type="ECO:0000256" key="2">
    <source>
        <dbReference type="ARBA" id="ARBA00022670"/>
    </source>
</evidence>
<keyword evidence="3 5" id="KW-0378">Hydrolase</keyword>
<feature type="chain" id="PRO_5016926083" evidence="8">
    <location>
        <begin position="26"/>
        <end position="404"/>
    </location>
</feature>
<evidence type="ECO:0000259" key="9">
    <source>
        <dbReference type="Pfam" id="PF00082"/>
    </source>
</evidence>